<protein>
    <submittedName>
        <fullName evidence="1">Uncharacterized protein</fullName>
    </submittedName>
</protein>
<comment type="caution">
    <text evidence="1">The sequence shown here is derived from an EMBL/GenBank/DDBJ whole genome shotgun (WGS) entry which is preliminary data.</text>
</comment>
<gene>
    <name evidence="1" type="ORF">G6R29_01780</name>
</gene>
<dbReference type="EMBL" id="JAAMFK010000002">
    <property type="protein sequence ID" value="MBS9338365.1"/>
    <property type="molecule type" value="Genomic_DNA"/>
</dbReference>
<keyword evidence="2" id="KW-1185">Reference proteome</keyword>
<dbReference type="RefSeq" id="WP_213808650.1">
    <property type="nucleotide sequence ID" value="NZ_JAAMFK010000002.1"/>
</dbReference>
<dbReference type="Proteomes" id="UP001519504">
    <property type="component" value="Unassembled WGS sequence"/>
</dbReference>
<reference evidence="1 2" key="1">
    <citation type="submission" date="2020-02" db="EMBL/GenBank/DDBJ databases">
        <title>Fructobacillus sp. isolated from paper mulberry of Taiwan.</title>
        <authorList>
            <person name="Lin S.-T."/>
        </authorList>
    </citation>
    <scope>NUCLEOTIDE SEQUENCE [LARGE SCALE GENOMIC DNA]</scope>
    <source>
        <strain evidence="1 2">M2-14</strain>
    </source>
</reference>
<evidence type="ECO:0000313" key="2">
    <source>
        <dbReference type="Proteomes" id="UP001519504"/>
    </source>
</evidence>
<accession>A0ABS5QYT9</accession>
<organism evidence="1 2">
    <name type="scientific">Fructobacillus broussonetiae</name>
    <dbReference type="NCBI Taxonomy" id="2713173"/>
    <lineage>
        <taxon>Bacteria</taxon>
        <taxon>Bacillati</taxon>
        <taxon>Bacillota</taxon>
        <taxon>Bacilli</taxon>
        <taxon>Lactobacillales</taxon>
        <taxon>Lactobacillaceae</taxon>
        <taxon>Fructobacillus</taxon>
    </lineage>
</organism>
<sequence length="224" mass="25845">MPEQNEALPVVFYEAGEIKGLDDVMAYIQSFKFPEDLTDKDNFRFVTSQRANINKLIKEAKKLVKKGKKEAADKWEAENHKELVLLETIESLEADLGESVLAEQNQRLAGWLPQLEEVIEEQNRRRELDENHKLTSTKWRLLGSFTPTGKLKNSVVNEIVKEADLQKYKQNEKPRLTEKQVFVRGIKSKLISSWGQIDDDGVYSGSEVKQLIDPIRQYILDNNK</sequence>
<evidence type="ECO:0000313" key="1">
    <source>
        <dbReference type="EMBL" id="MBS9338365.1"/>
    </source>
</evidence>
<proteinExistence type="predicted"/>
<name>A0ABS5QYT9_9LACO</name>